<feature type="compositionally biased region" description="Low complexity" evidence="1">
    <location>
        <begin position="331"/>
        <end position="347"/>
    </location>
</feature>
<feature type="region of interest" description="Disordered" evidence="1">
    <location>
        <begin position="237"/>
        <end position="347"/>
    </location>
</feature>
<proteinExistence type="predicted"/>
<feature type="compositionally biased region" description="Pro residues" evidence="1">
    <location>
        <begin position="293"/>
        <end position="310"/>
    </location>
</feature>
<organism evidence="2 3">
    <name type="scientific">Streptosporangium oxazolinicum</name>
    <dbReference type="NCBI Taxonomy" id="909287"/>
    <lineage>
        <taxon>Bacteria</taxon>
        <taxon>Bacillati</taxon>
        <taxon>Actinomycetota</taxon>
        <taxon>Actinomycetes</taxon>
        <taxon>Streptosporangiales</taxon>
        <taxon>Streptosporangiaceae</taxon>
        <taxon>Streptosporangium</taxon>
    </lineage>
</organism>
<name>A0ABP8ARJ8_9ACTN</name>
<dbReference type="InterPro" id="IPR027417">
    <property type="entry name" value="P-loop_NTPase"/>
</dbReference>
<dbReference type="PANTHER" id="PTHR35023:SF1">
    <property type="entry name" value="MG-PROTOPORPHYRIN IX CHELATASE"/>
    <property type="match status" value="1"/>
</dbReference>
<protein>
    <submittedName>
        <fullName evidence="2">Magnesium chelatase</fullName>
    </submittedName>
</protein>
<evidence type="ECO:0000256" key="1">
    <source>
        <dbReference type="SAM" id="MobiDB-lite"/>
    </source>
</evidence>
<evidence type="ECO:0000313" key="3">
    <source>
        <dbReference type="Proteomes" id="UP001501251"/>
    </source>
</evidence>
<dbReference type="Proteomes" id="UP001501251">
    <property type="component" value="Unassembled WGS sequence"/>
</dbReference>
<comment type="caution">
    <text evidence="2">The sequence shown here is derived from an EMBL/GenBank/DDBJ whole genome shotgun (WGS) entry which is preliminary data.</text>
</comment>
<dbReference type="PANTHER" id="PTHR35023">
    <property type="entry name" value="CHELATASE-RELATED"/>
    <property type="match status" value="1"/>
</dbReference>
<reference evidence="3" key="1">
    <citation type="journal article" date="2019" name="Int. J. Syst. Evol. Microbiol.">
        <title>The Global Catalogue of Microorganisms (GCM) 10K type strain sequencing project: providing services to taxonomists for standard genome sequencing and annotation.</title>
        <authorList>
            <consortium name="The Broad Institute Genomics Platform"/>
            <consortium name="The Broad Institute Genome Sequencing Center for Infectious Disease"/>
            <person name="Wu L."/>
            <person name="Ma J."/>
        </authorList>
    </citation>
    <scope>NUCLEOTIDE SEQUENCE [LARGE SCALE GENOMIC DNA]</scope>
    <source>
        <strain evidence="3">JCM 17388</strain>
    </source>
</reference>
<sequence length="582" mass="61801">MAMPTASRVRYALACAALDPRLRGVLLFDLEPALLLGIGHWLGSLLGNPHPYVLGASAVANTAWTGLASRPAFGVSPGPLVDKRGAPPLTVLVSDLARLSLTGQRAAIALLDADVAHLEREGLSVTWAPRSRWVATCARADVGRIPPHLLDRFPLRVNAAGLHADLEPPAEKWRRALARGRLATMPDEVAREVLDRVPAGVAGARRDLALARISRALATLGGRTRTTNADVRRAASLLRLPAPRDRGHDAGSGDGVARERYDPEAAGRAGRRGGEEPSPSARADGFNVVAPAPAQPLAPSPVSPADPGGPYPEDDTEPERDPGSLRSPTARHSSSRPSHGRSVGSRPGTFGDLALVATILGAAPLQARRCEDHYSRPPHPLHLIPPDLRVHRRSADPARLLVLVLDHTCRAGWNWLDALAPYLQWAYTGRAGVSVIEVGAAGVANELRAQRFSASSLLDPRVVRALERPVGRCTPLAHGLDLAVETLRHRLHLGRIPADDVLLVIVTDGRGNIPLRASATGRLPDHVGSEGVEDALAMARELSRMKRIHAVVLDPGPRPGAALTRALAEACGARLQQGGEPR</sequence>
<evidence type="ECO:0000313" key="2">
    <source>
        <dbReference type="EMBL" id="GAA4188384.1"/>
    </source>
</evidence>
<gene>
    <name evidence="2" type="ORF">GCM10022252_23560</name>
</gene>
<dbReference type="EMBL" id="BAABAQ010000003">
    <property type="protein sequence ID" value="GAA4188384.1"/>
    <property type="molecule type" value="Genomic_DNA"/>
</dbReference>
<dbReference type="SUPFAM" id="SSF52540">
    <property type="entry name" value="P-loop containing nucleoside triphosphate hydrolases"/>
    <property type="match status" value="1"/>
</dbReference>
<dbReference type="Gene3D" id="1.10.8.80">
    <property type="entry name" value="Magnesium chelatase subunit I, C-Terminal domain"/>
    <property type="match status" value="1"/>
</dbReference>
<feature type="compositionally biased region" description="Basic and acidic residues" evidence="1">
    <location>
        <begin position="242"/>
        <end position="265"/>
    </location>
</feature>
<accession>A0ABP8ARJ8</accession>
<keyword evidence="3" id="KW-1185">Reference proteome</keyword>
<dbReference type="InterPro" id="IPR052989">
    <property type="entry name" value="Mg-chelatase_DI-like"/>
</dbReference>